<sequence>MPHALPAITALPKLRTLLCRSLYSCLFKVRSSRPGN</sequence>
<accession>A6IA95</accession>
<gene>
    <name evidence="1" type="ORF">rCG_56384</name>
</gene>
<dbReference type="AlphaFoldDB" id="A6IA95"/>
<protein>
    <submittedName>
        <fullName evidence="1">RCG56384</fullName>
    </submittedName>
</protein>
<reference evidence="2" key="1">
    <citation type="submission" date="2005-09" db="EMBL/GenBank/DDBJ databases">
        <authorList>
            <person name="Mural R.J."/>
            <person name="Li P.W."/>
            <person name="Adams M.D."/>
            <person name="Amanatides P.G."/>
            <person name="Baden-Tillson H."/>
            <person name="Barnstead M."/>
            <person name="Chin S.H."/>
            <person name="Dew I."/>
            <person name="Evans C.A."/>
            <person name="Ferriera S."/>
            <person name="Flanigan M."/>
            <person name="Fosler C."/>
            <person name="Glodek A."/>
            <person name="Gu Z."/>
            <person name="Holt R.A."/>
            <person name="Jennings D."/>
            <person name="Kraft C.L."/>
            <person name="Lu F."/>
            <person name="Nguyen T."/>
            <person name="Nusskern D.R."/>
            <person name="Pfannkoch C.M."/>
            <person name="Sitter C."/>
            <person name="Sutton G.G."/>
            <person name="Venter J.C."/>
            <person name="Wang Z."/>
            <person name="Woodage T."/>
            <person name="Zheng X.H."/>
            <person name="Zhong F."/>
        </authorList>
    </citation>
    <scope>NUCLEOTIDE SEQUENCE [LARGE SCALE GENOMIC DNA]</scope>
    <source>
        <strain>BN</strain>
        <strain evidence="2">Sprague-Dawley</strain>
    </source>
</reference>
<organism evidence="1 2">
    <name type="scientific">Rattus norvegicus</name>
    <name type="common">Rat</name>
    <dbReference type="NCBI Taxonomy" id="10116"/>
    <lineage>
        <taxon>Eukaryota</taxon>
        <taxon>Metazoa</taxon>
        <taxon>Chordata</taxon>
        <taxon>Craniata</taxon>
        <taxon>Vertebrata</taxon>
        <taxon>Euteleostomi</taxon>
        <taxon>Mammalia</taxon>
        <taxon>Eutheria</taxon>
        <taxon>Euarchontoglires</taxon>
        <taxon>Glires</taxon>
        <taxon>Rodentia</taxon>
        <taxon>Myomorpha</taxon>
        <taxon>Muroidea</taxon>
        <taxon>Muridae</taxon>
        <taxon>Murinae</taxon>
        <taxon>Rattus</taxon>
    </lineage>
</organism>
<evidence type="ECO:0000313" key="2">
    <source>
        <dbReference type="Proteomes" id="UP000234681"/>
    </source>
</evidence>
<dbReference type="Proteomes" id="UP000234681">
    <property type="component" value="Chromosome 4"/>
</dbReference>
<dbReference type="EMBL" id="CH473957">
    <property type="protein sequence ID" value="EDL91014.1"/>
    <property type="molecule type" value="Genomic_DNA"/>
</dbReference>
<proteinExistence type="predicted"/>
<evidence type="ECO:0000313" key="1">
    <source>
        <dbReference type="EMBL" id="EDL91014.1"/>
    </source>
</evidence>
<name>A6IA95_RAT</name>